<dbReference type="PANTHER" id="PTHR46013:SF4">
    <property type="entry name" value="B-CELL RECEPTOR CD22-RELATED"/>
    <property type="match status" value="1"/>
</dbReference>
<feature type="domain" description="Ig-like" evidence="3">
    <location>
        <begin position="258"/>
        <end position="342"/>
    </location>
</feature>
<feature type="transmembrane region" description="Helical" evidence="2">
    <location>
        <begin position="681"/>
        <end position="704"/>
    </location>
</feature>
<protein>
    <recommendedName>
        <fullName evidence="3">Ig-like domain-containing protein</fullName>
    </recommendedName>
</protein>
<gene>
    <name evidence="4" type="ORF">ACEWY4_017258</name>
</gene>
<keyword evidence="2" id="KW-0472">Membrane</keyword>
<dbReference type="InterPro" id="IPR003599">
    <property type="entry name" value="Ig_sub"/>
</dbReference>
<dbReference type="AlphaFoldDB" id="A0ABD1JHE4"/>
<reference evidence="4 5" key="1">
    <citation type="submission" date="2024-09" db="EMBL/GenBank/DDBJ databases">
        <title>A chromosome-level genome assembly of Gray's grenadier anchovy, Coilia grayii.</title>
        <authorList>
            <person name="Fu Z."/>
        </authorList>
    </citation>
    <scope>NUCLEOTIDE SEQUENCE [LARGE SCALE GENOMIC DNA]</scope>
    <source>
        <strain evidence="4">G4</strain>
        <tissue evidence="4">Muscle</tissue>
    </source>
</reference>
<feature type="region of interest" description="Disordered" evidence="1">
    <location>
        <begin position="715"/>
        <end position="755"/>
    </location>
</feature>
<feature type="transmembrane region" description="Helical" evidence="2">
    <location>
        <begin position="351"/>
        <end position="379"/>
    </location>
</feature>
<keyword evidence="2" id="KW-1133">Transmembrane helix</keyword>
<evidence type="ECO:0000313" key="5">
    <source>
        <dbReference type="Proteomes" id="UP001591681"/>
    </source>
</evidence>
<dbReference type="SMART" id="SM00408">
    <property type="entry name" value="IGc2"/>
    <property type="match status" value="5"/>
</dbReference>
<dbReference type="InterPro" id="IPR036179">
    <property type="entry name" value="Ig-like_dom_sf"/>
</dbReference>
<evidence type="ECO:0000259" key="3">
    <source>
        <dbReference type="PROSITE" id="PS50835"/>
    </source>
</evidence>
<dbReference type="PANTHER" id="PTHR46013">
    <property type="entry name" value="VASCULAR CELL ADHESION MOLECULE 1"/>
    <property type="match status" value="1"/>
</dbReference>
<feature type="domain" description="Ig-like" evidence="3">
    <location>
        <begin position="473"/>
        <end position="583"/>
    </location>
</feature>
<dbReference type="SMART" id="SM00409">
    <property type="entry name" value="IG"/>
    <property type="match status" value="5"/>
</dbReference>
<dbReference type="Pfam" id="PF13927">
    <property type="entry name" value="Ig_3"/>
    <property type="match status" value="1"/>
</dbReference>
<accession>A0ABD1JHE4</accession>
<dbReference type="InterPro" id="IPR013783">
    <property type="entry name" value="Ig-like_fold"/>
</dbReference>
<sequence>MFVLAPYTTVQRPKSSTQQQQQREDVEYATANDSQTALRSAVIFPCSFTHPPYAKVEKVFWTMDPKKDKDLATHEEYRGRVKYSADIHNDCTLTLTEVFVEIPDPVMEGSDVNLSCRSHCGRRGNSGVIWGRNGEHLPAGPTSDLVLLKVSTEDEGNYSCALKGHEEHPSKPSKLNVMCEILEGSLVTLTCVGDANPPVENYTWYISHGRAVPLTAGSGTYSIANISSEESGYYVCQGENHHGVRNSTVIHLDVYYAPKNTAVSVSHSGEIEEGSSVSLTCSSDANPAVDTYTWYRRTARGSSHVGSGESHSIPHVSYGQHAGHYHCEARNAYGLSRSPGVELWVRPPVRIFLWLTAARGVAVGSVALMTLLLVACVLYRRKERTSVPTHVQADADHVYEDVSASPVTPDLAQGEGAETGGTSQTWVVKLAVDTICAVTGSSVVLPCSFTHPPGRNVTNVFWLINPVRGVEPPDLLHNPAYSGRIQYSADIENNCTLVLSELTIEMNGPVVEGQDAELTCSVRCTVANKPSVIWKKNGDTLPTNQMHNNTKLSLKGVRPEDEGLYSCQLKDHEGDPSKPVKLDVMFPPKNTTVAILPANGITKGDSVTLTCSCNANPPVEKYTWFKVNKSTPVGSGQQYTISNITSEDGGQYYCEARNKYGAETSFAVFITVKGSKVFMRYVVIGLSTVCGLMGVLCVACLIRFQCGAESTEDTSHSKLDKMKGSASDDMDNGDTVTNPAYQNFKPNESDDRSDDIYQNYDAEIYENI</sequence>
<feature type="domain" description="Ig-like" evidence="3">
    <location>
        <begin position="172"/>
        <end position="251"/>
    </location>
</feature>
<feature type="compositionally biased region" description="Polar residues" evidence="1">
    <location>
        <begin position="8"/>
        <end position="17"/>
    </location>
</feature>
<dbReference type="Proteomes" id="UP001591681">
    <property type="component" value="Unassembled WGS sequence"/>
</dbReference>
<keyword evidence="2" id="KW-0812">Transmembrane</keyword>
<evidence type="ECO:0000256" key="2">
    <source>
        <dbReference type="SAM" id="Phobius"/>
    </source>
</evidence>
<dbReference type="CDD" id="cd00096">
    <property type="entry name" value="Ig"/>
    <property type="match status" value="1"/>
</dbReference>
<dbReference type="PROSITE" id="PS50835">
    <property type="entry name" value="IG_LIKE"/>
    <property type="match status" value="5"/>
</dbReference>
<feature type="compositionally biased region" description="Polar residues" evidence="1">
    <location>
        <begin position="734"/>
        <end position="746"/>
    </location>
</feature>
<feature type="domain" description="Ig-like" evidence="3">
    <location>
        <begin position="97"/>
        <end position="160"/>
    </location>
</feature>
<dbReference type="SUPFAM" id="SSF48726">
    <property type="entry name" value="Immunoglobulin"/>
    <property type="match status" value="6"/>
</dbReference>
<feature type="domain" description="Ig-like" evidence="3">
    <location>
        <begin position="588"/>
        <end position="671"/>
    </location>
</feature>
<organism evidence="4 5">
    <name type="scientific">Coilia grayii</name>
    <name type="common">Gray's grenadier anchovy</name>
    <dbReference type="NCBI Taxonomy" id="363190"/>
    <lineage>
        <taxon>Eukaryota</taxon>
        <taxon>Metazoa</taxon>
        <taxon>Chordata</taxon>
        <taxon>Craniata</taxon>
        <taxon>Vertebrata</taxon>
        <taxon>Euteleostomi</taxon>
        <taxon>Actinopterygii</taxon>
        <taxon>Neopterygii</taxon>
        <taxon>Teleostei</taxon>
        <taxon>Clupei</taxon>
        <taxon>Clupeiformes</taxon>
        <taxon>Clupeoidei</taxon>
        <taxon>Engraulidae</taxon>
        <taxon>Coilinae</taxon>
        <taxon>Coilia</taxon>
    </lineage>
</organism>
<dbReference type="Gene3D" id="2.60.40.10">
    <property type="entry name" value="Immunoglobulins"/>
    <property type="match status" value="7"/>
</dbReference>
<keyword evidence="5" id="KW-1185">Reference proteome</keyword>
<evidence type="ECO:0000256" key="1">
    <source>
        <dbReference type="SAM" id="MobiDB-lite"/>
    </source>
</evidence>
<name>A0ABD1JHE4_9TELE</name>
<evidence type="ECO:0000313" key="4">
    <source>
        <dbReference type="EMBL" id="KAL2086199.1"/>
    </source>
</evidence>
<comment type="caution">
    <text evidence="4">The sequence shown here is derived from an EMBL/GenBank/DDBJ whole genome shotgun (WGS) entry which is preliminary data.</text>
</comment>
<proteinExistence type="predicted"/>
<dbReference type="InterPro" id="IPR007110">
    <property type="entry name" value="Ig-like_dom"/>
</dbReference>
<feature type="region of interest" description="Disordered" evidence="1">
    <location>
        <begin position="1"/>
        <end position="22"/>
    </location>
</feature>
<dbReference type="InterPro" id="IPR003598">
    <property type="entry name" value="Ig_sub2"/>
</dbReference>
<dbReference type="EMBL" id="JBHFQA010000015">
    <property type="protein sequence ID" value="KAL2086199.1"/>
    <property type="molecule type" value="Genomic_DNA"/>
</dbReference>
<dbReference type="Pfam" id="PF13895">
    <property type="entry name" value="Ig_2"/>
    <property type="match status" value="4"/>
</dbReference>